<dbReference type="PANTHER" id="PTHR37477:SF1">
    <property type="entry name" value="COBALT-PRECORRIN-5A HYDROLASE"/>
    <property type="match status" value="1"/>
</dbReference>
<accession>A0A0H1R2X1</accession>
<evidence type="ECO:0000313" key="4">
    <source>
        <dbReference type="Proteomes" id="UP000035301"/>
    </source>
</evidence>
<dbReference type="InterPro" id="IPR038029">
    <property type="entry name" value="GbiG_N_sf"/>
</dbReference>
<dbReference type="AlphaFoldDB" id="A0A0H1R2X1"/>
<evidence type="ECO:0000259" key="1">
    <source>
        <dbReference type="Pfam" id="PF01890"/>
    </source>
</evidence>
<dbReference type="SUPFAM" id="SSF159672">
    <property type="entry name" value="CbiG N-terminal domain-like"/>
    <property type="match status" value="1"/>
</dbReference>
<dbReference type="OrthoDB" id="4722at2157"/>
<dbReference type="NCBIfam" id="NF004465">
    <property type="entry name" value="PRK05788.1-3"/>
    <property type="match status" value="1"/>
</dbReference>
<dbReference type="Gene3D" id="3.40.50.11220">
    <property type="match status" value="1"/>
</dbReference>
<proteinExistence type="predicted"/>
<dbReference type="InterPro" id="IPR036518">
    <property type="entry name" value="CobE/GbiG_C_sf"/>
</dbReference>
<keyword evidence="4" id="KW-1185">Reference proteome</keyword>
<evidence type="ECO:0000313" key="3">
    <source>
        <dbReference type="EMBL" id="KLK89161.1"/>
    </source>
</evidence>
<comment type="caution">
    <text evidence="3">The sequence shown here is derived from an EMBL/GenBank/DDBJ whole genome shotgun (WGS) entry which is preliminary data.</text>
</comment>
<protein>
    <submittedName>
        <fullName evidence="3">Cobalamin biosynthesis protein CbiG</fullName>
    </submittedName>
</protein>
<sequence>MTGTVVIALERFLPDARRIADALGADVLPYGPDAFRKVFSGYGRIVALMSAGIAVRQIAPLLTDKWRDPAVVVVGPDLRYAVPVVGGHHGGNDLARELAALGIEAVITTATETRGRESVEGIAARTGCDVVNRDSTRAVNAAMLDADVPLYAVTGPGIVLAAPGVSLLVRKGEYVVGVGCRKGAPAAEVAAAVRQALGVAGIGPEEVLVYATTIKKRSEAGLIDAVAELGGNLVFLDDGTLNAEEAPSPSRASLIGLAGVAEPAALAIAKRKVLVLVKQTYGGVTVAIAR</sequence>
<dbReference type="PATRIC" id="fig|1550566.3.peg.335"/>
<organism evidence="3 4">
    <name type="scientific">Methanoculleus sediminis</name>
    <dbReference type="NCBI Taxonomy" id="1550566"/>
    <lineage>
        <taxon>Archaea</taxon>
        <taxon>Methanobacteriati</taxon>
        <taxon>Methanobacteriota</taxon>
        <taxon>Stenosarchaea group</taxon>
        <taxon>Methanomicrobia</taxon>
        <taxon>Methanomicrobiales</taxon>
        <taxon>Methanomicrobiaceae</taxon>
        <taxon>Methanoculleus</taxon>
    </lineage>
</organism>
<dbReference type="STRING" id="1550566.SZ63_01585"/>
<dbReference type="SUPFAM" id="SSF159664">
    <property type="entry name" value="CobE/GbiG C-terminal domain-like"/>
    <property type="match status" value="1"/>
</dbReference>
<dbReference type="PANTHER" id="PTHR37477">
    <property type="entry name" value="COBALT-PRECORRIN-5A HYDROLASE"/>
    <property type="match status" value="1"/>
</dbReference>
<dbReference type="InterPro" id="IPR052553">
    <property type="entry name" value="CbiG_hydrolase"/>
</dbReference>
<dbReference type="Proteomes" id="UP000035301">
    <property type="component" value="Unassembled WGS sequence"/>
</dbReference>
<dbReference type="Pfam" id="PF11760">
    <property type="entry name" value="CbiG_N"/>
    <property type="match status" value="1"/>
</dbReference>
<evidence type="ECO:0000259" key="2">
    <source>
        <dbReference type="Pfam" id="PF11760"/>
    </source>
</evidence>
<name>A0A0H1R2X1_9EURY</name>
<reference evidence="3 4" key="1">
    <citation type="journal article" date="2015" name="Int. J. Syst. Evol. Microbiol.">
        <title>Methanoculleus sediminis sp. nov., a methanogen from sediments near a submarine mud volcano.</title>
        <authorList>
            <person name="Chen S.C."/>
            <person name="Chen M.F."/>
            <person name="Lai M.C."/>
            <person name="Weng C.Y."/>
            <person name="Wu S.Y."/>
            <person name="Lin S."/>
            <person name="Yang T.F."/>
            <person name="Chen P.C."/>
        </authorList>
    </citation>
    <scope>NUCLEOTIDE SEQUENCE [LARGE SCALE GENOMIC DNA]</scope>
    <source>
        <strain evidence="3 4">S3Fa</strain>
    </source>
</reference>
<dbReference type="GO" id="GO:0009236">
    <property type="term" value="P:cobalamin biosynthetic process"/>
    <property type="evidence" value="ECO:0007669"/>
    <property type="project" value="InterPro"/>
</dbReference>
<dbReference type="InterPro" id="IPR021744">
    <property type="entry name" value="CbiG_N"/>
</dbReference>
<dbReference type="InterPro" id="IPR002750">
    <property type="entry name" value="CobE/GbiG_C"/>
</dbReference>
<feature type="domain" description="CobE/GbiG C-terminal" evidence="1">
    <location>
        <begin position="174"/>
        <end position="289"/>
    </location>
</feature>
<dbReference type="Pfam" id="PF01890">
    <property type="entry name" value="CbiG_C"/>
    <property type="match status" value="1"/>
</dbReference>
<gene>
    <name evidence="3" type="ORF">SZ63_01585</name>
</gene>
<dbReference type="Gene3D" id="3.30.420.180">
    <property type="entry name" value="CobE/GbiG C-terminal domain"/>
    <property type="match status" value="1"/>
</dbReference>
<dbReference type="EMBL" id="JXOJ01000001">
    <property type="protein sequence ID" value="KLK89161.1"/>
    <property type="molecule type" value="Genomic_DNA"/>
</dbReference>
<dbReference type="RefSeq" id="WP_048180024.1">
    <property type="nucleotide sequence ID" value="NZ_JXOJ01000001.1"/>
</dbReference>
<feature type="domain" description="Cobalamin synthesis G N-terminal" evidence="2">
    <location>
        <begin position="34"/>
        <end position="112"/>
    </location>
</feature>